<evidence type="ECO:0000259" key="11">
    <source>
        <dbReference type="Pfam" id="PF08546"/>
    </source>
</evidence>
<evidence type="ECO:0000256" key="7">
    <source>
        <dbReference type="ARBA" id="ARBA00032024"/>
    </source>
</evidence>
<keyword evidence="5 9" id="KW-0521">NADP</keyword>
<sequence>MGKTNQNHPWHYGIIGAGPVGCIVAAFLARGGHKVTLCDIVPELVDTARDRGVIIEGAERLEQKITHTCNHIEDLIAAEPNAIFICVKAQALPLISSALGDIYKEGIFVVSWQNGIDTEYEIANVLGKKPVMRAVVNWGCGFLGPAHVTMAFHHPPHYIQELDPAAGDAAIHIADDLSNSGLHTEHTNQVVPMVWRKTIMNASMNPVCAATGLTMAQAMGDPMTFSVIDALIKECLAVARANEIHVGWDYYQNALDYLKNAGHHKPSMLMDIEAHRRTEINYINGKIVEYGAQAGIQTPYNNTMRSLIKGIEFSMEARR</sequence>
<dbReference type="InterPro" id="IPR008927">
    <property type="entry name" value="6-PGluconate_DH-like_C_sf"/>
</dbReference>
<evidence type="ECO:0000256" key="1">
    <source>
        <dbReference type="ARBA" id="ARBA00004994"/>
    </source>
</evidence>
<dbReference type="InterPro" id="IPR036291">
    <property type="entry name" value="NAD(P)-bd_dom_sf"/>
</dbReference>
<dbReference type="SUPFAM" id="SSF51735">
    <property type="entry name" value="NAD(P)-binding Rossmann-fold domains"/>
    <property type="match status" value="1"/>
</dbReference>
<dbReference type="Proteomes" id="UP000014977">
    <property type="component" value="Unassembled WGS sequence"/>
</dbReference>
<dbReference type="SUPFAM" id="SSF48179">
    <property type="entry name" value="6-phosphogluconate dehydrogenase C-terminal domain-like"/>
    <property type="match status" value="1"/>
</dbReference>
<dbReference type="InterPro" id="IPR051402">
    <property type="entry name" value="KPR-Related"/>
</dbReference>
<accession>S7UWQ2</accession>
<comment type="pathway">
    <text evidence="1 9">Cofactor biosynthesis; (R)-pantothenate biosynthesis; (R)-pantoate from 3-methyl-2-oxobutanoate: step 2/2.</text>
</comment>
<keyword evidence="9" id="KW-0566">Pantothenate biosynthesis</keyword>
<evidence type="ECO:0000259" key="10">
    <source>
        <dbReference type="Pfam" id="PF02558"/>
    </source>
</evidence>
<dbReference type="STRING" id="897.B2D07_12425"/>
<reference evidence="12 13" key="1">
    <citation type="journal article" date="2013" name="Genome Announc.">
        <title>Draft genome sequences for three mercury-methylating, sulfate-reducing bacteria.</title>
        <authorList>
            <person name="Brown S.D."/>
            <person name="Hurt R.A.Jr."/>
            <person name="Gilmour C.C."/>
            <person name="Elias D.A."/>
        </authorList>
    </citation>
    <scope>NUCLEOTIDE SEQUENCE [LARGE SCALE GENOMIC DNA]</scope>
    <source>
        <strain evidence="12 13">DSM 2059</strain>
    </source>
</reference>
<protein>
    <recommendedName>
        <fullName evidence="4 9">2-dehydropantoate 2-reductase</fullName>
        <ecNumber evidence="3 9">1.1.1.169</ecNumber>
    </recommendedName>
    <alternativeName>
        <fullName evidence="7 9">Ketopantoate reductase</fullName>
    </alternativeName>
</protein>
<dbReference type="GO" id="GO:0015940">
    <property type="term" value="P:pantothenate biosynthetic process"/>
    <property type="evidence" value="ECO:0007669"/>
    <property type="project" value="UniProtKB-UniPathway"/>
</dbReference>
<evidence type="ECO:0000256" key="3">
    <source>
        <dbReference type="ARBA" id="ARBA00013014"/>
    </source>
</evidence>
<feature type="domain" description="Ketopantoate reductase C-terminal" evidence="11">
    <location>
        <begin position="193"/>
        <end position="312"/>
    </location>
</feature>
<dbReference type="AlphaFoldDB" id="S7UWQ2"/>
<dbReference type="RefSeq" id="WP_020877910.1">
    <property type="nucleotide sequence ID" value="NZ_ATHJ01000095.1"/>
</dbReference>
<dbReference type="FunFam" id="1.10.1040.10:FF:000017">
    <property type="entry name" value="2-dehydropantoate 2-reductase"/>
    <property type="match status" value="1"/>
</dbReference>
<evidence type="ECO:0000313" key="12">
    <source>
        <dbReference type="EMBL" id="EPR38634.1"/>
    </source>
</evidence>
<comment type="catalytic activity">
    <reaction evidence="8 9">
        <text>(R)-pantoate + NADP(+) = 2-dehydropantoate + NADPH + H(+)</text>
        <dbReference type="Rhea" id="RHEA:16233"/>
        <dbReference type="ChEBI" id="CHEBI:11561"/>
        <dbReference type="ChEBI" id="CHEBI:15378"/>
        <dbReference type="ChEBI" id="CHEBI:15980"/>
        <dbReference type="ChEBI" id="CHEBI:57783"/>
        <dbReference type="ChEBI" id="CHEBI:58349"/>
        <dbReference type="EC" id="1.1.1.169"/>
    </reaction>
</comment>
<evidence type="ECO:0000256" key="2">
    <source>
        <dbReference type="ARBA" id="ARBA00007870"/>
    </source>
</evidence>
<dbReference type="PATRIC" id="fig|1121405.3.peg.2894"/>
<gene>
    <name evidence="12" type="ORF">dsmv_2842</name>
</gene>
<dbReference type="EC" id="1.1.1.169" evidence="3 9"/>
<dbReference type="EMBL" id="ATHJ01000095">
    <property type="protein sequence ID" value="EPR38634.1"/>
    <property type="molecule type" value="Genomic_DNA"/>
</dbReference>
<name>S7UWQ2_DESML</name>
<dbReference type="UniPathway" id="UPA00028">
    <property type="reaction ID" value="UER00004"/>
</dbReference>
<dbReference type="NCBIfam" id="TIGR00745">
    <property type="entry name" value="apbA_panE"/>
    <property type="match status" value="1"/>
</dbReference>
<evidence type="ECO:0000256" key="8">
    <source>
        <dbReference type="ARBA" id="ARBA00048793"/>
    </source>
</evidence>
<dbReference type="GO" id="GO:0008677">
    <property type="term" value="F:2-dehydropantoate 2-reductase activity"/>
    <property type="evidence" value="ECO:0007669"/>
    <property type="project" value="UniProtKB-EC"/>
</dbReference>
<evidence type="ECO:0000256" key="4">
    <source>
        <dbReference type="ARBA" id="ARBA00019465"/>
    </source>
</evidence>
<feature type="domain" description="Ketopantoate reductase N-terminal" evidence="10">
    <location>
        <begin position="13"/>
        <end position="155"/>
    </location>
</feature>
<evidence type="ECO:0000256" key="6">
    <source>
        <dbReference type="ARBA" id="ARBA00023002"/>
    </source>
</evidence>
<dbReference type="eggNOG" id="COG1893">
    <property type="taxonomic scope" value="Bacteria"/>
</dbReference>
<comment type="function">
    <text evidence="9">Catalyzes the NADPH-dependent reduction of ketopantoate into pantoic acid.</text>
</comment>
<evidence type="ECO:0000313" key="13">
    <source>
        <dbReference type="Proteomes" id="UP000014977"/>
    </source>
</evidence>
<comment type="caution">
    <text evidence="12">The sequence shown here is derived from an EMBL/GenBank/DDBJ whole genome shotgun (WGS) entry which is preliminary data.</text>
</comment>
<dbReference type="InterPro" id="IPR013332">
    <property type="entry name" value="KPR_N"/>
</dbReference>
<evidence type="ECO:0000256" key="9">
    <source>
        <dbReference type="RuleBase" id="RU362068"/>
    </source>
</evidence>
<dbReference type="Gene3D" id="3.40.50.720">
    <property type="entry name" value="NAD(P)-binding Rossmann-like Domain"/>
    <property type="match status" value="1"/>
</dbReference>
<dbReference type="Pfam" id="PF08546">
    <property type="entry name" value="ApbA_C"/>
    <property type="match status" value="1"/>
</dbReference>
<dbReference type="InterPro" id="IPR013752">
    <property type="entry name" value="KPA_reductase"/>
</dbReference>
<keyword evidence="13" id="KW-1185">Reference proteome</keyword>
<keyword evidence="6 9" id="KW-0560">Oxidoreductase</keyword>
<dbReference type="GO" id="GO:0005737">
    <property type="term" value="C:cytoplasm"/>
    <property type="evidence" value="ECO:0007669"/>
    <property type="project" value="TreeGrafter"/>
</dbReference>
<dbReference type="OrthoDB" id="5333395at2"/>
<dbReference type="Pfam" id="PF02558">
    <property type="entry name" value="ApbA"/>
    <property type="match status" value="1"/>
</dbReference>
<dbReference type="PANTHER" id="PTHR21708:SF26">
    <property type="entry name" value="2-DEHYDROPANTOATE 2-REDUCTASE"/>
    <property type="match status" value="1"/>
</dbReference>
<evidence type="ECO:0000256" key="5">
    <source>
        <dbReference type="ARBA" id="ARBA00022857"/>
    </source>
</evidence>
<dbReference type="InterPro" id="IPR013328">
    <property type="entry name" value="6PGD_dom2"/>
</dbReference>
<dbReference type="Gene3D" id="1.10.1040.10">
    <property type="entry name" value="N-(1-d-carboxylethyl)-l-norvaline Dehydrogenase, domain 2"/>
    <property type="match status" value="1"/>
</dbReference>
<dbReference type="PANTHER" id="PTHR21708">
    <property type="entry name" value="PROBABLE 2-DEHYDROPANTOATE 2-REDUCTASE"/>
    <property type="match status" value="1"/>
</dbReference>
<proteinExistence type="inferred from homology"/>
<organism evidence="12 13">
    <name type="scientific">Desulfococcus multivorans DSM 2059</name>
    <dbReference type="NCBI Taxonomy" id="1121405"/>
    <lineage>
        <taxon>Bacteria</taxon>
        <taxon>Pseudomonadati</taxon>
        <taxon>Thermodesulfobacteriota</taxon>
        <taxon>Desulfobacteria</taxon>
        <taxon>Desulfobacterales</taxon>
        <taxon>Desulfococcaceae</taxon>
        <taxon>Desulfococcus</taxon>
    </lineage>
</organism>
<dbReference type="InterPro" id="IPR003710">
    <property type="entry name" value="ApbA"/>
</dbReference>
<comment type="similarity">
    <text evidence="2 9">Belongs to the ketopantoate reductase family.</text>
</comment>